<feature type="transmembrane region" description="Helical" evidence="1">
    <location>
        <begin position="6"/>
        <end position="23"/>
    </location>
</feature>
<gene>
    <name evidence="2" type="ORF">GCM10010334_07720</name>
</gene>
<dbReference type="Pfam" id="PF13630">
    <property type="entry name" value="SdpI"/>
    <property type="match status" value="1"/>
</dbReference>
<evidence type="ECO:0008006" key="4">
    <source>
        <dbReference type="Google" id="ProtNLM"/>
    </source>
</evidence>
<reference evidence="2" key="1">
    <citation type="journal article" date="2014" name="Int. J. Syst. Evol. Microbiol.">
        <title>Complete genome sequence of Corynebacterium casei LMG S-19264T (=DSM 44701T), isolated from a smear-ripened cheese.</title>
        <authorList>
            <consortium name="US DOE Joint Genome Institute (JGI-PGF)"/>
            <person name="Walter F."/>
            <person name="Albersmeier A."/>
            <person name="Kalinowski J."/>
            <person name="Ruckert C."/>
        </authorList>
    </citation>
    <scope>NUCLEOTIDE SEQUENCE</scope>
    <source>
        <strain evidence="2">JCM 4637</strain>
    </source>
</reference>
<evidence type="ECO:0000256" key="1">
    <source>
        <dbReference type="SAM" id="Phobius"/>
    </source>
</evidence>
<sequence length="124" mass="12425">MDPAAGWVFGVGLLVLGAAVQYVKRLVGEDGFGRNAAIGIRTRATMASDEAWRRGHAAAVPLLRATYLTAYGAGAVSLATGVVLLAADTRSAAALVVPLCGLVAVLGLLIAASARANGAARAPL</sequence>
<dbReference type="EMBL" id="BMVC01000001">
    <property type="protein sequence ID" value="GHC80577.1"/>
    <property type="molecule type" value="Genomic_DNA"/>
</dbReference>
<dbReference type="RefSeq" id="WP_189821209.1">
    <property type="nucleotide sequence ID" value="NZ_BMVC01000001.1"/>
</dbReference>
<keyword evidence="1" id="KW-1133">Transmembrane helix</keyword>
<feature type="transmembrane region" description="Helical" evidence="1">
    <location>
        <begin position="62"/>
        <end position="86"/>
    </location>
</feature>
<dbReference type="Proteomes" id="UP000638353">
    <property type="component" value="Unassembled WGS sequence"/>
</dbReference>
<organism evidence="2 3">
    <name type="scientific">Streptomyces finlayi</name>
    <dbReference type="NCBI Taxonomy" id="67296"/>
    <lineage>
        <taxon>Bacteria</taxon>
        <taxon>Bacillati</taxon>
        <taxon>Actinomycetota</taxon>
        <taxon>Actinomycetes</taxon>
        <taxon>Kitasatosporales</taxon>
        <taxon>Streptomycetaceae</taxon>
        <taxon>Streptomyces</taxon>
    </lineage>
</organism>
<accession>A0A919C7Y6</accession>
<evidence type="ECO:0000313" key="3">
    <source>
        <dbReference type="Proteomes" id="UP000638353"/>
    </source>
</evidence>
<reference evidence="2" key="2">
    <citation type="submission" date="2020-09" db="EMBL/GenBank/DDBJ databases">
        <authorList>
            <person name="Sun Q."/>
            <person name="Ohkuma M."/>
        </authorList>
    </citation>
    <scope>NUCLEOTIDE SEQUENCE</scope>
    <source>
        <strain evidence="2">JCM 4637</strain>
    </source>
</reference>
<proteinExistence type="predicted"/>
<keyword evidence="1" id="KW-0472">Membrane</keyword>
<dbReference type="InterPro" id="IPR025962">
    <property type="entry name" value="SdpI/YhfL"/>
</dbReference>
<comment type="caution">
    <text evidence="2">The sequence shown here is derived from an EMBL/GenBank/DDBJ whole genome shotgun (WGS) entry which is preliminary data.</text>
</comment>
<dbReference type="AlphaFoldDB" id="A0A919C7Y6"/>
<name>A0A919C7Y6_9ACTN</name>
<feature type="transmembrane region" description="Helical" evidence="1">
    <location>
        <begin position="92"/>
        <end position="112"/>
    </location>
</feature>
<protein>
    <recommendedName>
        <fullName evidence="4">SdpI family protein</fullName>
    </recommendedName>
</protein>
<evidence type="ECO:0000313" key="2">
    <source>
        <dbReference type="EMBL" id="GHC80577.1"/>
    </source>
</evidence>
<keyword evidence="1" id="KW-0812">Transmembrane</keyword>